<protein>
    <submittedName>
        <fullName evidence="2">Uncharacterized protein</fullName>
    </submittedName>
</protein>
<feature type="region of interest" description="Disordered" evidence="1">
    <location>
        <begin position="135"/>
        <end position="161"/>
    </location>
</feature>
<evidence type="ECO:0000256" key="1">
    <source>
        <dbReference type="SAM" id="MobiDB-lite"/>
    </source>
</evidence>
<feature type="compositionally biased region" description="Polar residues" evidence="1">
    <location>
        <begin position="1"/>
        <end position="18"/>
    </location>
</feature>
<dbReference type="EMBL" id="AJIL01007946">
    <property type="protein sequence ID" value="KNE86822.1"/>
    <property type="molecule type" value="Genomic_DNA"/>
</dbReference>
<feature type="compositionally biased region" description="Low complexity" evidence="1">
    <location>
        <begin position="72"/>
        <end position="84"/>
    </location>
</feature>
<feature type="compositionally biased region" description="Polar residues" evidence="1">
    <location>
        <begin position="46"/>
        <end position="66"/>
    </location>
</feature>
<feature type="non-terminal residue" evidence="2">
    <location>
        <position position="1"/>
    </location>
</feature>
<dbReference type="Proteomes" id="UP000054564">
    <property type="component" value="Unassembled WGS sequence"/>
</dbReference>
<evidence type="ECO:0000313" key="3">
    <source>
        <dbReference type="Proteomes" id="UP000054564"/>
    </source>
</evidence>
<feature type="region of interest" description="Disordered" evidence="1">
    <location>
        <begin position="1"/>
        <end position="117"/>
    </location>
</feature>
<accession>A0A0L0UIA1</accession>
<sequence length="161" mass="17790">HQPQTFPFSEPGRTNPSPTRHRGDNRLPPLRGDLPVLTQFDRPNATHFTSNNNHDPLQTPTDNLTSDDPDIRLSTTSLRQSTTSERATPRQMIRPSSSANHAPTVKPKATGGPFAQYSAAMPTSQLPILPSMVAPLPVSPARQHSRTTRPRALVKDWHDQP</sequence>
<evidence type="ECO:0000313" key="2">
    <source>
        <dbReference type="EMBL" id="KNE86822.1"/>
    </source>
</evidence>
<organism evidence="2 3">
    <name type="scientific">Puccinia striiformis f. sp. tritici PST-78</name>
    <dbReference type="NCBI Taxonomy" id="1165861"/>
    <lineage>
        <taxon>Eukaryota</taxon>
        <taxon>Fungi</taxon>
        <taxon>Dikarya</taxon>
        <taxon>Basidiomycota</taxon>
        <taxon>Pucciniomycotina</taxon>
        <taxon>Pucciniomycetes</taxon>
        <taxon>Pucciniales</taxon>
        <taxon>Pucciniaceae</taxon>
        <taxon>Puccinia</taxon>
    </lineage>
</organism>
<dbReference type="AlphaFoldDB" id="A0A0L0UIA1"/>
<name>A0A0L0UIA1_9BASI</name>
<keyword evidence="3" id="KW-1185">Reference proteome</keyword>
<reference evidence="3" key="1">
    <citation type="submission" date="2014-03" db="EMBL/GenBank/DDBJ databases">
        <title>The Genome Sequence of Puccinia striiformis f. sp. tritici PST-78.</title>
        <authorList>
            <consortium name="The Broad Institute Genome Sequencing Platform"/>
            <person name="Cuomo C."/>
            <person name="Hulbert S."/>
            <person name="Chen X."/>
            <person name="Walker B."/>
            <person name="Young S.K."/>
            <person name="Zeng Q."/>
            <person name="Gargeya S."/>
            <person name="Fitzgerald M."/>
            <person name="Haas B."/>
            <person name="Abouelleil A."/>
            <person name="Alvarado L."/>
            <person name="Arachchi H.M."/>
            <person name="Berlin A.M."/>
            <person name="Chapman S.B."/>
            <person name="Goldberg J."/>
            <person name="Griggs A."/>
            <person name="Gujja S."/>
            <person name="Hansen M."/>
            <person name="Howarth C."/>
            <person name="Imamovic A."/>
            <person name="Larimer J."/>
            <person name="McCowan C."/>
            <person name="Montmayeur A."/>
            <person name="Murphy C."/>
            <person name="Neiman D."/>
            <person name="Pearson M."/>
            <person name="Priest M."/>
            <person name="Roberts A."/>
            <person name="Saif S."/>
            <person name="Shea T."/>
            <person name="Sisk P."/>
            <person name="Sykes S."/>
            <person name="Wortman J."/>
            <person name="Nusbaum C."/>
            <person name="Birren B."/>
        </authorList>
    </citation>
    <scope>NUCLEOTIDE SEQUENCE [LARGE SCALE GENOMIC DNA]</scope>
    <source>
        <strain evidence="3">race PST-78</strain>
    </source>
</reference>
<comment type="caution">
    <text evidence="2">The sequence shown here is derived from an EMBL/GenBank/DDBJ whole genome shotgun (WGS) entry which is preliminary data.</text>
</comment>
<gene>
    <name evidence="2" type="ORF">PSTG_19811</name>
</gene>
<proteinExistence type="predicted"/>